<gene>
    <name evidence="2" type="ORF">C922_00959</name>
</gene>
<dbReference type="GeneID" id="20036233"/>
<keyword evidence="3" id="KW-1185">Reference proteome</keyword>
<protein>
    <submittedName>
        <fullName evidence="2">Uncharacterized protein</fullName>
    </submittedName>
</protein>
<feature type="region of interest" description="Disordered" evidence="1">
    <location>
        <begin position="14"/>
        <end position="44"/>
    </location>
</feature>
<proteinExistence type="predicted"/>
<name>W7AA35_9APIC</name>
<organism evidence="2 3">
    <name type="scientific">Plasmodium inui San Antonio 1</name>
    <dbReference type="NCBI Taxonomy" id="1237626"/>
    <lineage>
        <taxon>Eukaryota</taxon>
        <taxon>Sar</taxon>
        <taxon>Alveolata</taxon>
        <taxon>Apicomplexa</taxon>
        <taxon>Aconoidasida</taxon>
        <taxon>Haemosporida</taxon>
        <taxon>Plasmodiidae</taxon>
        <taxon>Plasmodium</taxon>
        <taxon>Plasmodium (Plasmodium)</taxon>
    </lineage>
</organism>
<dbReference type="VEuPathDB" id="PlasmoDB:C922_00959"/>
<dbReference type="AlphaFoldDB" id="W7AA35"/>
<reference evidence="2 3" key="1">
    <citation type="submission" date="2013-02" db="EMBL/GenBank/DDBJ databases">
        <title>The Genome Sequence of Plasmodium inui San Antonio 1.</title>
        <authorList>
            <consortium name="The Broad Institute Genome Sequencing Platform"/>
            <consortium name="The Broad Institute Genome Sequencing Center for Infectious Disease"/>
            <person name="Neafsey D."/>
            <person name="Cheeseman I."/>
            <person name="Volkman S."/>
            <person name="Adams J."/>
            <person name="Walker B."/>
            <person name="Young S.K."/>
            <person name="Zeng Q."/>
            <person name="Gargeya S."/>
            <person name="Fitzgerald M."/>
            <person name="Haas B."/>
            <person name="Abouelleil A."/>
            <person name="Alvarado L."/>
            <person name="Arachchi H.M."/>
            <person name="Berlin A.M."/>
            <person name="Chapman S.B."/>
            <person name="Dewar J."/>
            <person name="Goldberg J."/>
            <person name="Griggs A."/>
            <person name="Gujja S."/>
            <person name="Hansen M."/>
            <person name="Howarth C."/>
            <person name="Imamovic A."/>
            <person name="Larimer J."/>
            <person name="McCowan C."/>
            <person name="Murphy C."/>
            <person name="Neiman D."/>
            <person name="Pearson M."/>
            <person name="Priest M."/>
            <person name="Roberts A."/>
            <person name="Saif S."/>
            <person name="Shea T."/>
            <person name="Sisk P."/>
            <person name="Sykes S."/>
            <person name="Wortman J."/>
            <person name="Nusbaum C."/>
            <person name="Birren B."/>
        </authorList>
    </citation>
    <scope>NUCLEOTIDE SEQUENCE [LARGE SCALE GENOMIC DNA]</scope>
    <source>
        <strain evidence="2 3">San Antonio 1</strain>
    </source>
</reference>
<dbReference type="EMBL" id="KI965462">
    <property type="protein sequence ID" value="EUD68560.1"/>
    <property type="molecule type" value="Genomic_DNA"/>
</dbReference>
<feature type="region of interest" description="Disordered" evidence="1">
    <location>
        <begin position="453"/>
        <end position="583"/>
    </location>
</feature>
<evidence type="ECO:0000256" key="1">
    <source>
        <dbReference type="SAM" id="MobiDB-lite"/>
    </source>
</evidence>
<dbReference type="OrthoDB" id="387072at2759"/>
<evidence type="ECO:0000313" key="3">
    <source>
        <dbReference type="Proteomes" id="UP000030640"/>
    </source>
</evidence>
<accession>W7AA35</accession>
<sequence>MGENVKNVPHFVHISHFPPSKHKTLEPRATTSSHQDRFSKKKGNESKGLINSYLDSILDSDVLAYYEQDAGSIHSEDMDVESLLDAFCIQTYVMSAHLMVHSDASQRKNAYMSICRDCHHFFANQKECLDNSINMSIKNNSEKETVIRVPLLGLKYEESRKSNQSLIVNFPVTYVLSKLMSSLVNMDSYDSKDVSTTCDILRKTLSMQINQKLRRFPNIMGIFSAYISSYTSNFNNEVSSKVTDMSNPLHSCKELLKSFEKMEKLTSSLVKKSSKKYLEHQTRQNKMESFVFSIFNFKCRESDTNMHIKMIYDFSYYIYDVIERIKRVYNEEIRSLFLKDLETPELFFLRNSSNIKNICSINIIATISWFFNQVNMGIYNKNKTVLDLFIEKFSSQNIEKIVKMEKIQKNVPKKYIMDLCLKTMTEIVDMVGSALLAYYNENLSEVGQEIHAEEEAGDADSWSDGDTIRAPSPATSSDGDTIGAGSPVTSSNGDTPRWASPATPSHEDTAREASPARSSDEDTPRAATPAASPEEDNPRTSSPNPVPYPSVPLSSPGGYLPQTLSSISSLPPSSPSPRNGTPQKVTFSNIIKYAEMSLLKHRLGELLEEASDHGSSYESHKDRQSLQRNFGERENVICLMKIFSTRMNSHISNLQNSFLKKLTLENYKLYGVLNRPLDDRESMYFCTFPGEYLIHRILSSKFYFMINIYK</sequence>
<evidence type="ECO:0000313" key="2">
    <source>
        <dbReference type="EMBL" id="EUD68560.1"/>
    </source>
</evidence>
<dbReference type="RefSeq" id="XP_008814790.1">
    <property type="nucleotide sequence ID" value="XM_008816568.1"/>
</dbReference>
<feature type="compositionally biased region" description="Basic and acidic residues" evidence="1">
    <location>
        <begin position="34"/>
        <end position="44"/>
    </location>
</feature>
<dbReference type="Proteomes" id="UP000030640">
    <property type="component" value="Unassembled WGS sequence"/>
</dbReference>
<feature type="compositionally biased region" description="Low complexity" evidence="1">
    <location>
        <begin position="551"/>
        <end position="571"/>
    </location>
</feature>